<dbReference type="Gene3D" id="3.40.50.150">
    <property type="entry name" value="Vaccinia Virus protein VP39"/>
    <property type="match status" value="1"/>
</dbReference>
<keyword evidence="3" id="KW-1185">Reference proteome</keyword>
<accession>A0AAQ3L934</accession>
<organism evidence="2 3">
    <name type="scientific">Rubellicoccus peritrichatus</name>
    <dbReference type="NCBI Taxonomy" id="3080537"/>
    <lineage>
        <taxon>Bacteria</taxon>
        <taxon>Pseudomonadati</taxon>
        <taxon>Verrucomicrobiota</taxon>
        <taxon>Opitutia</taxon>
        <taxon>Puniceicoccales</taxon>
        <taxon>Cerasicoccaceae</taxon>
        <taxon>Rubellicoccus</taxon>
    </lineage>
</organism>
<dbReference type="InterPro" id="IPR029063">
    <property type="entry name" value="SAM-dependent_MTases_sf"/>
</dbReference>
<protein>
    <submittedName>
        <fullName evidence="2">Class I SAM-dependent methyltransferase</fullName>
        <ecNumber evidence="2">2.1.-.-</ecNumber>
    </submittedName>
</protein>
<dbReference type="KEGG" id="puo:RZN69_13080"/>
<dbReference type="CDD" id="cd02440">
    <property type="entry name" value="AdoMet_MTases"/>
    <property type="match status" value="1"/>
</dbReference>
<dbReference type="InterPro" id="IPR041698">
    <property type="entry name" value="Methyltransf_25"/>
</dbReference>
<evidence type="ECO:0000313" key="3">
    <source>
        <dbReference type="Proteomes" id="UP001304300"/>
    </source>
</evidence>
<name>A0AAQ3L934_9BACT</name>
<evidence type="ECO:0000259" key="1">
    <source>
        <dbReference type="Pfam" id="PF13649"/>
    </source>
</evidence>
<dbReference type="Pfam" id="PF13649">
    <property type="entry name" value="Methyltransf_25"/>
    <property type="match status" value="1"/>
</dbReference>
<reference evidence="2 3" key="1">
    <citation type="submission" date="2023-10" db="EMBL/GenBank/DDBJ databases">
        <title>Rubellicoccus peritrichatus gen. nov., sp. nov., isolated from an algae of coral reef tank.</title>
        <authorList>
            <person name="Luo J."/>
        </authorList>
    </citation>
    <scope>NUCLEOTIDE SEQUENCE [LARGE SCALE GENOMIC DNA]</scope>
    <source>
        <strain evidence="2 3">CR14</strain>
    </source>
</reference>
<feature type="domain" description="Methyltransferase" evidence="1">
    <location>
        <begin position="45"/>
        <end position="141"/>
    </location>
</feature>
<keyword evidence="2" id="KW-0489">Methyltransferase</keyword>
<dbReference type="EMBL" id="CP136920">
    <property type="protein sequence ID" value="WOO39550.1"/>
    <property type="molecule type" value="Genomic_DNA"/>
</dbReference>
<proteinExistence type="predicted"/>
<dbReference type="AlphaFoldDB" id="A0AAQ3L934"/>
<dbReference type="SUPFAM" id="SSF53335">
    <property type="entry name" value="S-adenosyl-L-methionine-dependent methyltransferases"/>
    <property type="match status" value="1"/>
</dbReference>
<gene>
    <name evidence="2" type="ORF">RZN69_13080</name>
</gene>
<sequence length="255" mass="28831">MSSELSPDVKNWIQPTLNNQGIMVKQLCKNSKAFIEFAASTDLPVVDMGCAYGVATLPALEKGANVIACDLEPRHIAELKREAERRNLSGLTTRTGHFPEDYSFTPNSLAAFHSSYVLHFLTGEKLVAGLKSIKEWLTSNGKLFINTATPYLPLVENFAPEYERLLQNGVRWPGEMYEKALEHYFNPLISEYLPPESMPRFVHFFDKVVLSRTLQEAGFVIEHIDYYNMDWPPELIPLYGTKDVPALISCVARTE</sequence>
<dbReference type="RefSeq" id="WP_317831484.1">
    <property type="nucleotide sequence ID" value="NZ_CP136920.1"/>
</dbReference>
<dbReference type="GO" id="GO:0008168">
    <property type="term" value="F:methyltransferase activity"/>
    <property type="evidence" value="ECO:0007669"/>
    <property type="project" value="UniProtKB-KW"/>
</dbReference>
<dbReference type="Proteomes" id="UP001304300">
    <property type="component" value="Chromosome"/>
</dbReference>
<evidence type="ECO:0000313" key="2">
    <source>
        <dbReference type="EMBL" id="WOO39550.1"/>
    </source>
</evidence>
<keyword evidence="2" id="KW-0808">Transferase</keyword>
<dbReference type="GO" id="GO:0032259">
    <property type="term" value="P:methylation"/>
    <property type="evidence" value="ECO:0007669"/>
    <property type="project" value="UniProtKB-KW"/>
</dbReference>
<dbReference type="EC" id="2.1.-.-" evidence="2"/>